<gene>
    <name evidence="1" type="ORF">MM415B02140_0006</name>
</gene>
<dbReference type="Gene3D" id="1.10.10.1400">
    <property type="entry name" value="Terminase, small subunit, N-terminal DNA-binding domain, HTH motif"/>
    <property type="match status" value="1"/>
</dbReference>
<proteinExistence type="predicted"/>
<dbReference type="GO" id="GO:0051276">
    <property type="term" value="P:chromosome organization"/>
    <property type="evidence" value="ECO:0007669"/>
    <property type="project" value="InterPro"/>
</dbReference>
<dbReference type="EMBL" id="MT142613">
    <property type="protein sequence ID" value="QJA86079.1"/>
    <property type="molecule type" value="Genomic_DNA"/>
</dbReference>
<reference evidence="1" key="1">
    <citation type="submission" date="2020-03" db="EMBL/GenBank/DDBJ databases">
        <title>The deep terrestrial virosphere.</title>
        <authorList>
            <person name="Holmfeldt K."/>
            <person name="Nilsson E."/>
            <person name="Simone D."/>
            <person name="Lopez-Fernandez M."/>
            <person name="Wu X."/>
            <person name="de Brujin I."/>
            <person name="Lundin D."/>
            <person name="Andersson A."/>
            <person name="Bertilsson S."/>
            <person name="Dopson M."/>
        </authorList>
    </citation>
    <scope>NUCLEOTIDE SEQUENCE</scope>
    <source>
        <strain evidence="1">MM415B02140</strain>
    </source>
</reference>
<accession>A0A6M3KVN6</accession>
<evidence type="ECO:0000313" key="1">
    <source>
        <dbReference type="EMBL" id="QJA86079.1"/>
    </source>
</evidence>
<organism evidence="1">
    <name type="scientific">viral metagenome</name>
    <dbReference type="NCBI Taxonomy" id="1070528"/>
    <lineage>
        <taxon>unclassified sequences</taxon>
        <taxon>metagenomes</taxon>
        <taxon>organismal metagenomes</taxon>
    </lineage>
</organism>
<name>A0A6M3KVN6_9ZZZZ</name>
<sequence length="187" mass="20732">MGNPANTSPLISKQHGLNSRQYRFCLNILQGMSQTEAYLNAGYVCDSREVAHTCASSLLASTKVSSFLASHQERQLAEIDAQLLSKSEKRQILASIARAQLTEFIDDDGKPVLTRGKASKALKEFYLKERFDRLGNPIKTSSVKLIDPIEAIREDNRMAGHYAPSKHLVAQKIVVEHAPKAKRGENP</sequence>
<dbReference type="Pfam" id="PF03592">
    <property type="entry name" value="Terminase_2"/>
    <property type="match status" value="1"/>
</dbReference>
<dbReference type="InterPro" id="IPR038713">
    <property type="entry name" value="Terminase_Gp1_N_sf"/>
</dbReference>
<dbReference type="InterPro" id="IPR005335">
    <property type="entry name" value="Terminase_ssu"/>
</dbReference>
<dbReference type="AlphaFoldDB" id="A0A6M3KVN6"/>
<protein>
    <submittedName>
        <fullName evidence="1">Putative terminase</fullName>
    </submittedName>
</protein>